<accession>A0A284VSF3</accession>
<dbReference type="RefSeq" id="WP_096206725.1">
    <property type="nucleotide sequence ID" value="NZ_FZMP01000206.1"/>
</dbReference>
<dbReference type="EMBL" id="FZMP01000206">
    <property type="protein sequence ID" value="SNQ62117.1"/>
    <property type="molecule type" value="Genomic_DNA"/>
</dbReference>
<evidence type="ECO:0000313" key="2">
    <source>
        <dbReference type="Proteomes" id="UP000218615"/>
    </source>
</evidence>
<gene>
    <name evidence="1" type="ORF">MNV_590050</name>
</gene>
<keyword evidence="2" id="KW-1185">Reference proteome</keyword>
<sequence length="78" mass="9016">MSVVDSLIEDARTSYEKNDYKHTSDLLNQAFKELENVKLNETPNELINSTTKSLQASKIPPEYQKQIEDINSWLDKKS</sequence>
<name>A0A284VSF3_9EURY</name>
<dbReference type="AlphaFoldDB" id="A0A284VSF3"/>
<evidence type="ECO:0000313" key="1">
    <source>
        <dbReference type="EMBL" id="SNQ62117.1"/>
    </source>
</evidence>
<organism evidence="1 2">
    <name type="scientific">Candidatus Methanoperedens nitratireducens</name>
    <dbReference type="NCBI Taxonomy" id="1392998"/>
    <lineage>
        <taxon>Archaea</taxon>
        <taxon>Methanobacteriati</taxon>
        <taxon>Methanobacteriota</taxon>
        <taxon>Stenosarchaea group</taxon>
        <taxon>Methanomicrobia</taxon>
        <taxon>Methanosarcinales</taxon>
        <taxon>ANME-2 cluster</taxon>
        <taxon>Candidatus Methanoperedentaceae</taxon>
        <taxon>Candidatus Methanoperedens</taxon>
    </lineage>
</organism>
<dbReference type="Proteomes" id="UP000218615">
    <property type="component" value="Unassembled WGS sequence"/>
</dbReference>
<proteinExistence type="predicted"/>
<reference evidence="2" key="1">
    <citation type="submission" date="2017-06" db="EMBL/GenBank/DDBJ databases">
        <authorList>
            <person name="Cremers G."/>
        </authorList>
    </citation>
    <scope>NUCLEOTIDE SEQUENCE [LARGE SCALE GENOMIC DNA]</scope>
</reference>
<protein>
    <submittedName>
        <fullName evidence="1">Uncharacterized protein</fullName>
    </submittedName>
</protein>